<dbReference type="RefSeq" id="WP_039478741.1">
    <property type="nucleotide sequence ID" value="NZ_JSYN01000021.1"/>
</dbReference>
<evidence type="ECO:0000313" key="3">
    <source>
        <dbReference type="Proteomes" id="UP000031246"/>
    </source>
</evidence>
<dbReference type="InterPro" id="IPR025407">
    <property type="entry name" value="DUF4133"/>
</dbReference>
<dbReference type="EMBL" id="JSYN01000021">
    <property type="protein sequence ID" value="KIA92241.1"/>
    <property type="molecule type" value="Genomic_DNA"/>
</dbReference>
<keyword evidence="1" id="KW-0472">Membrane</keyword>
<feature type="transmembrane region" description="Helical" evidence="1">
    <location>
        <begin position="51"/>
        <end position="71"/>
    </location>
</feature>
<comment type="caution">
    <text evidence="2">The sequence shown here is derived from an EMBL/GenBank/DDBJ whole genome shotgun (WGS) entry which is preliminary data.</text>
</comment>
<dbReference type="Pfam" id="PF13571">
    <property type="entry name" value="DUF4133"/>
    <property type="match status" value="1"/>
</dbReference>
<proteinExistence type="predicted"/>
<evidence type="ECO:0008006" key="4">
    <source>
        <dbReference type="Google" id="ProtNLM"/>
    </source>
</evidence>
<sequence length="116" mass="13010">MSLVYHINKGVGRPIIFKGFQGQYIAWLSGGLVLLMLCFTVLYVAGVSLFVLLPLVFVLGGGLFFCVNYLSKRFGQNGLGKFLARRGLPVYLRFSSRRVFTGLRVAASNRERQVMR</sequence>
<evidence type="ECO:0000313" key="2">
    <source>
        <dbReference type="EMBL" id="KIA92241.1"/>
    </source>
</evidence>
<keyword evidence="3" id="KW-1185">Reference proteome</keyword>
<feature type="transmembrane region" description="Helical" evidence="1">
    <location>
        <begin position="24"/>
        <end position="45"/>
    </location>
</feature>
<organism evidence="2 3">
    <name type="scientific">Pedobacter kyungheensis</name>
    <dbReference type="NCBI Taxonomy" id="1069985"/>
    <lineage>
        <taxon>Bacteria</taxon>
        <taxon>Pseudomonadati</taxon>
        <taxon>Bacteroidota</taxon>
        <taxon>Sphingobacteriia</taxon>
        <taxon>Sphingobacteriales</taxon>
        <taxon>Sphingobacteriaceae</taxon>
        <taxon>Pedobacter</taxon>
    </lineage>
</organism>
<dbReference type="OrthoDB" id="1273979at2"/>
<gene>
    <name evidence="2" type="ORF">OC25_17540</name>
</gene>
<evidence type="ECO:0000256" key="1">
    <source>
        <dbReference type="SAM" id="Phobius"/>
    </source>
</evidence>
<reference evidence="2 3" key="1">
    <citation type="submission" date="2014-10" db="EMBL/GenBank/DDBJ databases">
        <title>Pedobacter Kyungheensis.</title>
        <authorList>
            <person name="Anderson B.M."/>
            <person name="Newman J.D."/>
        </authorList>
    </citation>
    <scope>NUCLEOTIDE SEQUENCE [LARGE SCALE GENOMIC DNA]</scope>
    <source>
        <strain evidence="2 3">KACC 16221</strain>
    </source>
</reference>
<dbReference type="AlphaFoldDB" id="A0A0C1D5E7"/>
<keyword evidence="1" id="KW-0812">Transmembrane</keyword>
<name>A0A0C1D5E7_9SPHI</name>
<accession>A0A0C1D5E7</accession>
<keyword evidence="1" id="KW-1133">Transmembrane helix</keyword>
<protein>
    <recommendedName>
        <fullName evidence="4">Conjugal transfer protein TraF</fullName>
    </recommendedName>
</protein>
<dbReference type="Proteomes" id="UP000031246">
    <property type="component" value="Unassembled WGS sequence"/>
</dbReference>